<proteinExistence type="inferred from homology"/>
<gene>
    <name evidence="4" type="ORF">SAMN05660976_03773</name>
</gene>
<dbReference type="OrthoDB" id="4249752at2"/>
<evidence type="ECO:0000259" key="3">
    <source>
        <dbReference type="PROSITE" id="PS50801"/>
    </source>
</evidence>
<dbReference type="RefSeq" id="WP_055501060.1">
    <property type="nucleotide sequence ID" value="NZ_BBZG01000001.1"/>
</dbReference>
<dbReference type="PROSITE" id="PS50801">
    <property type="entry name" value="STAS"/>
    <property type="match status" value="1"/>
</dbReference>
<dbReference type="Proteomes" id="UP000198953">
    <property type="component" value="Unassembled WGS sequence"/>
</dbReference>
<dbReference type="InterPro" id="IPR058548">
    <property type="entry name" value="MlaB-like_STAS"/>
</dbReference>
<evidence type="ECO:0000256" key="1">
    <source>
        <dbReference type="ARBA" id="ARBA00009013"/>
    </source>
</evidence>
<dbReference type="Pfam" id="PF13466">
    <property type="entry name" value="STAS_2"/>
    <property type="match status" value="1"/>
</dbReference>
<evidence type="ECO:0000313" key="4">
    <source>
        <dbReference type="EMBL" id="SEL95105.1"/>
    </source>
</evidence>
<dbReference type="PANTHER" id="PTHR33495:SF2">
    <property type="entry name" value="ANTI-SIGMA FACTOR ANTAGONIST TM_1081-RELATED"/>
    <property type="match status" value="1"/>
</dbReference>
<keyword evidence="5" id="KW-1185">Reference proteome</keyword>
<dbReference type="STRING" id="46177.SAMN05660976_03773"/>
<dbReference type="InterPro" id="IPR002645">
    <property type="entry name" value="STAS_dom"/>
</dbReference>
<dbReference type="CDD" id="cd07043">
    <property type="entry name" value="STAS_anti-anti-sigma_factors"/>
    <property type="match status" value="1"/>
</dbReference>
<organism evidence="4 5">
    <name type="scientific">Nonomuraea pusilla</name>
    <dbReference type="NCBI Taxonomy" id="46177"/>
    <lineage>
        <taxon>Bacteria</taxon>
        <taxon>Bacillati</taxon>
        <taxon>Actinomycetota</taxon>
        <taxon>Actinomycetes</taxon>
        <taxon>Streptosporangiales</taxon>
        <taxon>Streptosporangiaceae</taxon>
        <taxon>Nonomuraea</taxon>
    </lineage>
</organism>
<dbReference type="InterPro" id="IPR003658">
    <property type="entry name" value="Anti-sigma_ant"/>
</dbReference>
<sequence length="110" mass="11531">MDPLHLTTSRHEGTLTVTVSGELDIATTEPLRALLLELLDEARAEPEPDAAVVVEVSGLSFVDAAGLGVLVHAHNRASGQRTPLLVAGVPPSMQRLLKITGLDAHLVTVA</sequence>
<dbReference type="GO" id="GO:0043856">
    <property type="term" value="F:anti-sigma factor antagonist activity"/>
    <property type="evidence" value="ECO:0007669"/>
    <property type="project" value="InterPro"/>
</dbReference>
<dbReference type="InterPro" id="IPR036513">
    <property type="entry name" value="STAS_dom_sf"/>
</dbReference>
<evidence type="ECO:0000256" key="2">
    <source>
        <dbReference type="RuleBase" id="RU003749"/>
    </source>
</evidence>
<dbReference type="Gene3D" id="3.30.750.24">
    <property type="entry name" value="STAS domain"/>
    <property type="match status" value="1"/>
</dbReference>
<dbReference type="SUPFAM" id="SSF52091">
    <property type="entry name" value="SpoIIaa-like"/>
    <property type="match status" value="1"/>
</dbReference>
<dbReference type="NCBIfam" id="TIGR00377">
    <property type="entry name" value="ant_ant_sig"/>
    <property type="match status" value="1"/>
</dbReference>
<dbReference type="EMBL" id="FOBF01000008">
    <property type="protein sequence ID" value="SEL95105.1"/>
    <property type="molecule type" value="Genomic_DNA"/>
</dbReference>
<dbReference type="PANTHER" id="PTHR33495">
    <property type="entry name" value="ANTI-SIGMA FACTOR ANTAGONIST TM_1081-RELATED-RELATED"/>
    <property type="match status" value="1"/>
</dbReference>
<accession>A0A1H7UEH2</accession>
<comment type="similarity">
    <text evidence="1 2">Belongs to the anti-sigma-factor antagonist family.</text>
</comment>
<feature type="domain" description="STAS" evidence="3">
    <location>
        <begin position="4"/>
        <end position="110"/>
    </location>
</feature>
<protein>
    <recommendedName>
        <fullName evidence="2">Anti-sigma factor antagonist</fullName>
    </recommendedName>
</protein>
<dbReference type="AlphaFoldDB" id="A0A1H7UEH2"/>
<reference evidence="4 5" key="1">
    <citation type="submission" date="2016-10" db="EMBL/GenBank/DDBJ databases">
        <authorList>
            <person name="de Groot N.N."/>
        </authorList>
    </citation>
    <scope>NUCLEOTIDE SEQUENCE [LARGE SCALE GENOMIC DNA]</scope>
    <source>
        <strain evidence="4 5">DSM 43357</strain>
    </source>
</reference>
<evidence type="ECO:0000313" key="5">
    <source>
        <dbReference type="Proteomes" id="UP000198953"/>
    </source>
</evidence>
<name>A0A1H7UEH2_9ACTN</name>